<sequence>MLSFLHSLPSARPFRREQLTSLTSSRSIDYTLDKLSGIIQTKAPILDLKKDRLPEGCLNLSEVNLTPAMEEQLLNLLNNYVSSLKANIHRRFDDALPVVSAFSIFDPLAVPNPGSPGFTNYGKKEVVILAKHFYSGNPKEHQLIAEWEKFKYDLASWKPTIPEEVKQSHETTSTEWCLTRLMKLQTSYSLVFPALVPIAEVCLSMPVSHAWPERGCSAVKRVKTRLRSRLSVEMLQTLLAITINGPRVGTPECESLMSAAVELWETQKRRRKLPREQAAQHPDKETASHPAPVPTAADAAVQTVQQEPESPVPAQLLAAPSTVEDEVTVATSALHLAADSFFDEGIYSESEDSEEEDLFI</sequence>
<accession>A0ABN8QBX2</accession>
<dbReference type="PANTHER" id="PTHR46880">
    <property type="entry name" value="RAS-ASSOCIATING DOMAIN-CONTAINING PROTEIN"/>
    <property type="match status" value="1"/>
</dbReference>
<evidence type="ECO:0000313" key="4">
    <source>
        <dbReference type="Proteomes" id="UP001159405"/>
    </source>
</evidence>
<comment type="caution">
    <text evidence="3">The sequence shown here is derived from an EMBL/GenBank/DDBJ whole genome shotgun (WGS) entry which is preliminary data.</text>
</comment>
<name>A0ABN8QBX2_9CNID</name>
<feature type="compositionally biased region" description="Low complexity" evidence="1">
    <location>
        <begin position="294"/>
        <end position="306"/>
    </location>
</feature>
<keyword evidence="4" id="KW-1185">Reference proteome</keyword>
<dbReference type="Proteomes" id="UP001159405">
    <property type="component" value="Unassembled WGS sequence"/>
</dbReference>
<proteinExistence type="predicted"/>
<gene>
    <name evidence="3" type="ORF">PLOB_00003421</name>
</gene>
<evidence type="ECO:0000313" key="3">
    <source>
        <dbReference type="EMBL" id="CAH3158777.1"/>
    </source>
</evidence>
<evidence type="ECO:0000256" key="1">
    <source>
        <dbReference type="SAM" id="MobiDB-lite"/>
    </source>
</evidence>
<dbReference type="InterPro" id="IPR008906">
    <property type="entry name" value="HATC_C_dom"/>
</dbReference>
<protein>
    <recommendedName>
        <fullName evidence="2">HAT C-terminal dimerisation domain-containing protein</fullName>
    </recommendedName>
</protein>
<organism evidence="3 4">
    <name type="scientific">Porites lobata</name>
    <dbReference type="NCBI Taxonomy" id="104759"/>
    <lineage>
        <taxon>Eukaryota</taxon>
        <taxon>Metazoa</taxon>
        <taxon>Cnidaria</taxon>
        <taxon>Anthozoa</taxon>
        <taxon>Hexacorallia</taxon>
        <taxon>Scleractinia</taxon>
        <taxon>Fungiina</taxon>
        <taxon>Poritidae</taxon>
        <taxon>Porites</taxon>
    </lineage>
</organism>
<dbReference type="PANTHER" id="PTHR46880:SF5">
    <property type="entry name" value="DUF4371 DOMAIN-CONTAINING PROTEIN"/>
    <property type="match status" value="1"/>
</dbReference>
<feature type="region of interest" description="Disordered" evidence="1">
    <location>
        <begin position="269"/>
        <end position="316"/>
    </location>
</feature>
<feature type="domain" description="HAT C-terminal dimerisation" evidence="2">
    <location>
        <begin position="187"/>
        <end position="241"/>
    </location>
</feature>
<reference evidence="3 4" key="1">
    <citation type="submission" date="2022-05" db="EMBL/GenBank/DDBJ databases">
        <authorList>
            <consortium name="Genoscope - CEA"/>
            <person name="William W."/>
        </authorList>
    </citation>
    <scope>NUCLEOTIDE SEQUENCE [LARGE SCALE GENOMIC DNA]</scope>
</reference>
<dbReference type="EMBL" id="CALNXK010000112">
    <property type="protein sequence ID" value="CAH3158777.1"/>
    <property type="molecule type" value="Genomic_DNA"/>
</dbReference>
<evidence type="ECO:0000259" key="2">
    <source>
        <dbReference type="Pfam" id="PF05699"/>
    </source>
</evidence>
<dbReference type="Pfam" id="PF05699">
    <property type="entry name" value="Dimer_Tnp_hAT"/>
    <property type="match status" value="1"/>
</dbReference>